<reference evidence="3 4" key="1">
    <citation type="journal article" date="2019" name="Emerg. Microbes Infect.">
        <title>Comprehensive subspecies identification of 175 nontuberculous mycobacteria species based on 7547 genomic profiles.</title>
        <authorList>
            <person name="Matsumoto Y."/>
            <person name="Kinjo T."/>
            <person name="Motooka D."/>
            <person name="Nabeya D."/>
            <person name="Jung N."/>
            <person name="Uechi K."/>
            <person name="Horii T."/>
            <person name="Iida T."/>
            <person name="Fujita J."/>
            <person name="Nakamura S."/>
        </authorList>
    </citation>
    <scope>NUCLEOTIDE SEQUENCE [LARGE SCALE GENOMIC DNA]</scope>
    <source>
        <strain evidence="3 4">JCM 6377</strain>
    </source>
</reference>
<dbReference type="Pfam" id="PF01565">
    <property type="entry name" value="FAD_binding_4"/>
    <property type="match status" value="1"/>
</dbReference>
<dbReference type="InterPro" id="IPR036318">
    <property type="entry name" value="FAD-bd_PCMH-like_sf"/>
</dbReference>
<dbReference type="InterPro" id="IPR006094">
    <property type="entry name" value="Oxid_FAD_bind_N"/>
</dbReference>
<dbReference type="GO" id="GO:0016491">
    <property type="term" value="F:oxidoreductase activity"/>
    <property type="evidence" value="ECO:0007669"/>
    <property type="project" value="UniProtKB-KW"/>
</dbReference>
<name>A0A7I9VYX5_MYCAG</name>
<dbReference type="PROSITE" id="PS51387">
    <property type="entry name" value="FAD_PCMH"/>
    <property type="match status" value="1"/>
</dbReference>
<dbReference type="AlphaFoldDB" id="A0A7I9VYX5"/>
<sequence length="137" mass="14424">MTVLDQRVGDLASRIPQTPVLTDPDVIERYRSDWARDPDAGRPLAVVRARCTADVQAVMRWAAAEHIPVIPRGAGSGLSGGATAVDGGVVLTLESMRDIDIDPGTRIAVVQPGLLNAESQAGSRRPRAVVPTGPVIV</sequence>
<dbReference type="GO" id="GO:0071949">
    <property type="term" value="F:FAD binding"/>
    <property type="evidence" value="ECO:0007669"/>
    <property type="project" value="InterPro"/>
</dbReference>
<accession>A0A7I9VYX5</accession>
<dbReference type="Gene3D" id="3.30.43.10">
    <property type="entry name" value="Uridine Diphospho-n-acetylenolpyruvylglucosamine Reductase, domain 2"/>
    <property type="match status" value="1"/>
</dbReference>
<evidence type="ECO:0000256" key="1">
    <source>
        <dbReference type="ARBA" id="ARBA00023002"/>
    </source>
</evidence>
<proteinExistence type="predicted"/>
<keyword evidence="1" id="KW-0560">Oxidoreductase</keyword>
<dbReference type="PANTHER" id="PTHR42934:SF2">
    <property type="entry name" value="GLYCOLATE OXIDASE SUBUNIT GLCD"/>
    <property type="match status" value="1"/>
</dbReference>
<dbReference type="PANTHER" id="PTHR42934">
    <property type="entry name" value="GLYCOLATE OXIDASE SUBUNIT GLCD"/>
    <property type="match status" value="1"/>
</dbReference>
<evidence type="ECO:0000313" key="4">
    <source>
        <dbReference type="Proteomes" id="UP000465302"/>
    </source>
</evidence>
<dbReference type="InterPro" id="IPR016166">
    <property type="entry name" value="FAD-bd_PCMH"/>
</dbReference>
<feature type="domain" description="FAD-binding PCMH-type" evidence="2">
    <location>
        <begin position="39"/>
        <end position="137"/>
    </location>
</feature>
<evidence type="ECO:0000313" key="3">
    <source>
        <dbReference type="EMBL" id="GFG50654.1"/>
    </source>
</evidence>
<dbReference type="Proteomes" id="UP000465302">
    <property type="component" value="Unassembled WGS sequence"/>
</dbReference>
<dbReference type="SUPFAM" id="SSF56176">
    <property type="entry name" value="FAD-binding/transporter-associated domain-like"/>
    <property type="match status" value="1"/>
</dbReference>
<organism evidence="3 4">
    <name type="scientific">Mycolicibacterium agri</name>
    <name type="common">Mycobacterium agri</name>
    <dbReference type="NCBI Taxonomy" id="36811"/>
    <lineage>
        <taxon>Bacteria</taxon>
        <taxon>Bacillati</taxon>
        <taxon>Actinomycetota</taxon>
        <taxon>Actinomycetes</taxon>
        <taxon>Mycobacteriales</taxon>
        <taxon>Mycobacteriaceae</taxon>
        <taxon>Mycolicibacterium</taxon>
    </lineage>
</organism>
<gene>
    <name evidence="3" type="ORF">MAGR_20950</name>
</gene>
<dbReference type="EMBL" id="BLKS01000001">
    <property type="protein sequence ID" value="GFG50654.1"/>
    <property type="molecule type" value="Genomic_DNA"/>
</dbReference>
<comment type="caution">
    <text evidence="3">The sequence shown here is derived from an EMBL/GenBank/DDBJ whole genome shotgun (WGS) entry which is preliminary data.</text>
</comment>
<dbReference type="InterPro" id="IPR051914">
    <property type="entry name" value="FAD-linked_OxidoTrans_Type4"/>
</dbReference>
<evidence type="ECO:0000259" key="2">
    <source>
        <dbReference type="PROSITE" id="PS51387"/>
    </source>
</evidence>
<protein>
    <recommendedName>
        <fullName evidence="2">FAD-binding PCMH-type domain-containing protein</fullName>
    </recommendedName>
</protein>
<dbReference type="InterPro" id="IPR016167">
    <property type="entry name" value="FAD-bd_PCMH_sub1"/>
</dbReference>